<accession>A0A2T7NIY2</accession>
<keyword evidence="3" id="KW-1185">Reference proteome</keyword>
<dbReference type="EMBL" id="PZQS01000012">
    <property type="protein sequence ID" value="PVD21124.1"/>
    <property type="molecule type" value="Genomic_DNA"/>
</dbReference>
<dbReference type="AlphaFoldDB" id="A0A2T7NIY2"/>
<protein>
    <submittedName>
        <fullName evidence="2">Uncharacterized protein</fullName>
    </submittedName>
</protein>
<sequence>MLGQSSSVHGSFGPGPKVGNGLPTPHTKEVGSGSAKSNTGPCTRTLAIKQQAAQSSDKTPQAPDRCGSVGRGGVDDGGREKINRARKEVKEGEARLLRATSVMLGAALAPPQGGLMAHSELVKTCSDDSLEKFSKQQEVQVQEEEEEGTNLHLEETRFLPSLCPLCGFSLAPNATLANASILFPGSTRLEQADDWLMVAPGNQRIVRVTCRGVRQQKDEDGDEDGEGVGISRQRVLQQEVIMRSSDAR</sequence>
<name>A0A2T7NIY2_POMCA</name>
<gene>
    <name evidence="2" type="ORF">C0Q70_19290</name>
</gene>
<dbReference type="Proteomes" id="UP000245119">
    <property type="component" value="Linkage Group LG12"/>
</dbReference>
<organism evidence="2 3">
    <name type="scientific">Pomacea canaliculata</name>
    <name type="common">Golden apple snail</name>
    <dbReference type="NCBI Taxonomy" id="400727"/>
    <lineage>
        <taxon>Eukaryota</taxon>
        <taxon>Metazoa</taxon>
        <taxon>Spiralia</taxon>
        <taxon>Lophotrochozoa</taxon>
        <taxon>Mollusca</taxon>
        <taxon>Gastropoda</taxon>
        <taxon>Caenogastropoda</taxon>
        <taxon>Architaenioglossa</taxon>
        <taxon>Ampullarioidea</taxon>
        <taxon>Ampullariidae</taxon>
        <taxon>Pomacea</taxon>
    </lineage>
</organism>
<feature type="region of interest" description="Disordered" evidence="1">
    <location>
        <begin position="1"/>
        <end position="80"/>
    </location>
</feature>
<proteinExistence type="predicted"/>
<evidence type="ECO:0000313" key="3">
    <source>
        <dbReference type="Proteomes" id="UP000245119"/>
    </source>
</evidence>
<evidence type="ECO:0000313" key="2">
    <source>
        <dbReference type="EMBL" id="PVD21124.1"/>
    </source>
</evidence>
<comment type="caution">
    <text evidence="2">The sequence shown here is derived from an EMBL/GenBank/DDBJ whole genome shotgun (WGS) entry which is preliminary data.</text>
</comment>
<evidence type="ECO:0000256" key="1">
    <source>
        <dbReference type="SAM" id="MobiDB-lite"/>
    </source>
</evidence>
<reference evidence="2 3" key="1">
    <citation type="submission" date="2018-04" db="EMBL/GenBank/DDBJ databases">
        <title>The genome of golden apple snail Pomacea canaliculata provides insight into stress tolerance and invasive adaptation.</title>
        <authorList>
            <person name="Liu C."/>
            <person name="Liu B."/>
            <person name="Ren Y."/>
            <person name="Zhang Y."/>
            <person name="Wang H."/>
            <person name="Li S."/>
            <person name="Jiang F."/>
            <person name="Yin L."/>
            <person name="Zhang G."/>
            <person name="Qian W."/>
            <person name="Fan W."/>
        </authorList>
    </citation>
    <scope>NUCLEOTIDE SEQUENCE [LARGE SCALE GENOMIC DNA]</scope>
    <source>
        <strain evidence="2">SZHN2017</strain>
        <tissue evidence="2">Muscle</tissue>
    </source>
</reference>